<keyword evidence="1 4" id="KW-0808">Transferase</keyword>
<sequence length="140" mass="16632">MIRKMEKEDLNRISKIWLDTNIKAHDFIPAQYWEKNYEPVREMLPQAEVYVWEENGQIQGFAGLYEEYIAGIFVPEQAQSKGIGGQLLNYIKGRKPYLSLKVYQKNIRAVKFYKREGFQIKKESADQETGEKEYTMEWHS</sequence>
<dbReference type="NCBIfam" id="NF007853">
    <property type="entry name" value="PRK10562.1"/>
    <property type="match status" value="1"/>
</dbReference>
<dbReference type="PANTHER" id="PTHR43800">
    <property type="entry name" value="PEPTIDYL-LYSINE N-ACETYLTRANSFERASE YJAB"/>
    <property type="match status" value="1"/>
</dbReference>
<evidence type="ECO:0000256" key="2">
    <source>
        <dbReference type="ARBA" id="ARBA00023315"/>
    </source>
</evidence>
<dbReference type="Pfam" id="PF13508">
    <property type="entry name" value="Acetyltransf_7"/>
    <property type="match status" value="1"/>
</dbReference>
<dbReference type="AlphaFoldDB" id="A0A9D1PAR7"/>
<dbReference type="PROSITE" id="PS51186">
    <property type="entry name" value="GNAT"/>
    <property type="match status" value="1"/>
</dbReference>
<dbReference type="SUPFAM" id="SSF55729">
    <property type="entry name" value="Acyl-CoA N-acyltransferases (Nat)"/>
    <property type="match status" value="1"/>
</dbReference>
<evidence type="ECO:0000256" key="1">
    <source>
        <dbReference type="ARBA" id="ARBA00022679"/>
    </source>
</evidence>
<feature type="domain" description="N-acetyltransferase" evidence="3">
    <location>
        <begin position="1"/>
        <end position="137"/>
    </location>
</feature>
<dbReference type="EC" id="2.3.1.-" evidence="4"/>
<comment type="caution">
    <text evidence="4">The sequence shown here is derived from an EMBL/GenBank/DDBJ whole genome shotgun (WGS) entry which is preliminary data.</text>
</comment>
<evidence type="ECO:0000313" key="5">
    <source>
        <dbReference type="Proteomes" id="UP000886814"/>
    </source>
</evidence>
<dbReference type="InterPro" id="IPR000182">
    <property type="entry name" value="GNAT_dom"/>
</dbReference>
<proteinExistence type="predicted"/>
<organism evidence="4 5">
    <name type="scientific">Candidatus Blautia stercorigallinarum</name>
    <dbReference type="NCBI Taxonomy" id="2838501"/>
    <lineage>
        <taxon>Bacteria</taxon>
        <taxon>Bacillati</taxon>
        <taxon>Bacillota</taxon>
        <taxon>Clostridia</taxon>
        <taxon>Lachnospirales</taxon>
        <taxon>Lachnospiraceae</taxon>
        <taxon>Blautia</taxon>
    </lineage>
</organism>
<dbReference type="GO" id="GO:0016747">
    <property type="term" value="F:acyltransferase activity, transferring groups other than amino-acyl groups"/>
    <property type="evidence" value="ECO:0007669"/>
    <property type="project" value="InterPro"/>
</dbReference>
<gene>
    <name evidence="4" type="ORF">H9747_02215</name>
</gene>
<dbReference type="PANTHER" id="PTHR43800:SF1">
    <property type="entry name" value="PEPTIDYL-LYSINE N-ACETYLTRANSFERASE YJAB"/>
    <property type="match status" value="1"/>
</dbReference>
<reference evidence="4" key="2">
    <citation type="submission" date="2021-04" db="EMBL/GenBank/DDBJ databases">
        <authorList>
            <person name="Gilroy R."/>
        </authorList>
    </citation>
    <scope>NUCLEOTIDE SEQUENCE</scope>
    <source>
        <strain evidence="4">CHK195-9823</strain>
    </source>
</reference>
<dbReference type="Proteomes" id="UP000886814">
    <property type="component" value="Unassembled WGS sequence"/>
</dbReference>
<dbReference type="CDD" id="cd04301">
    <property type="entry name" value="NAT_SF"/>
    <property type="match status" value="1"/>
</dbReference>
<protein>
    <submittedName>
        <fullName evidence="4">N-acetyltransferase</fullName>
        <ecNumber evidence="4">2.3.1.-</ecNumber>
    </submittedName>
</protein>
<keyword evidence="2 4" id="KW-0012">Acyltransferase</keyword>
<dbReference type="EMBL" id="DXIQ01000011">
    <property type="protein sequence ID" value="HIV37807.1"/>
    <property type="molecule type" value="Genomic_DNA"/>
</dbReference>
<dbReference type="Gene3D" id="3.40.630.30">
    <property type="match status" value="1"/>
</dbReference>
<dbReference type="InterPro" id="IPR016181">
    <property type="entry name" value="Acyl_CoA_acyltransferase"/>
</dbReference>
<evidence type="ECO:0000313" key="4">
    <source>
        <dbReference type="EMBL" id="HIV37807.1"/>
    </source>
</evidence>
<reference evidence="4" key="1">
    <citation type="journal article" date="2021" name="PeerJ">
        <title>Extensive microbial diversity within the chicken gut microbiome revealed by metagenomics and culture.</title>
        <authorList>
            <person name="Gilroy R."/>
            <person name="Ravi A."/>
            <person name="Getino M."/>
            <person name="Pursley I."/>
            <person name="Horton D.L."/>
            <person name="Alikhan N.F."/>
            <person name="Baker D."/>
            <person name="Gharbi K."/>
            <person name="Hall N."/>
            <person name="Watson M."/>
            <person name="Adriaenssens E.M."/>
            <person name="Foster-Nyarko E."/>
            <person name="Jarju S."/>
            <person name="Secka A."/>
            <person name="Antonio M."/>
            <person name="Oren A."/>
            <person name="Chaudhuri R.R."/>
            <person name="La Ragione R."/>
            <person name="Hildebrand F."/>
            <person name="Pallen M.J."/>
        </authorList>
    </citation>
    <scope>NUCLEOTIDE SEQUENCE</scope>
    <source>
        <strain evidence="4">CHK195-9823</strain>
    </source>
</reference>
<evidence type="ECO:0000259" key="3">
    <source>
        <dbReference type="PROSITE" id="PS51186"/>
    </source>
</evidence>
<name>A0A9D1PAR7_9FIRM</name>
<accession>A0A9D1PAR7</accession>